<dbReference type="PANTHER" id="PTHR10540">
    <property type="entry name" value="EUKARYOTIC TRANSLATION INITIATION FACTOR 3 SUBUNIT F-RELATED"/>
    <property type="match status" value="1"/>
</dbReference>
<dbReference type="CDD" id="cd08063">
    <property type="entry name" value="MPN_CSN6"/>
    <property type="match status" value="1"/>
</dbReference>
<dbReference type="GO" id="GO:0005737">
    <property type="term" value="C:cytoplasm"/>
    <property type="evidence" value="ECO:0007669"/>
    <property type="project" value="UniProtKB-SubCell"/>
</dbReference>
<evidence type="ECO:0000256" key="2">
    <source>
        <dbReference type="RuleBase" id="RU367006"/>
    </source>
</evidence>
<dbReference type="PROSITE" id="PS50249">
    <property type="entry name" value="MPN"/>
    <property type="match status" value="1"/>
</dbReference>
<comment type="subcellular location">
    <subcellularLocation>
        <location evidence="2">Cytoplasm</location>
    </subcellularLocation>
    <subcellularLocation>
        <location evidence="2">Nucleus</location>
    </subcellularLocation>
</comment>
<dbReference type="InterPro" id="IPR033859">
    <property type="entry name" value="MPN_CSN6"/>
</dbReference>
<evidence type="ECO:0000313" key="5">
    <source>
        <dbReference type="EMBL" id="KAF9514814.1"/>
    </source>
</evidence>
<comment type="function">
    <text evidence="2">Component of the COP9 signalosome complex (CSN), a complex involved in various cellular and developmental processes.</text>
</comment>
<protein>
    <recommendedName>
        <fullName evidence="2">COP9 signalosome complex subunit 6</fullName>
    </recommendedName>
</protein>
<dbReference type="Pfam" id="PF01398">
    <property type="entry name" value="JAB"/>
    <property type="match status" value="1"/>
</dbReference>
<dbReference type="AlphaFoldDB" id="A0A9P6AZR5"/>
<dbReference type="Proteomes" id="UP000886523">
    <property type="component" value="Unassembled WGS sequence"/>
</dbReference>
<dbReference type="GO" id="GO:0000338">
    <property type="term" value="P:protein deneddylation"/>
    <property type="evidence" value="ECO:0007669"/>
    <property type="project" value="InterPro"/>
</dbReference>
<sequence>MPHFIMFRHPLPILNVSEHLTRLKLQTRSHSPFIIGALLGTQNGRDVEIVNSFDLVTNAGPGKDLGLGEAVGIEVDPAFLNDRKEQYKLVFPSLDLIGWYTVAERPTPAHVLLHEQFTAYTPTPLLLILSPRPDVPGNLPLTVYEPIVEIKDRQARTVFIQVPEKIETGEAERIAVDWTARGGEGRWSLSSHLQTQRMAIKMLQDRIHILVKYVAAVIAGSATKDYDTLRSLTALVASLPASENPAFREEFNTEYSDVQLTAFLATLTKSAVTLNDIVNNHLLLFSPDSRDGSGRMGRKNPNKMMGSTRHHRGGVDEGYAPFQSFQTY</sequence>
<organism evidence="5 6">
    <name type="scientific">Hydnum rufescens UP504</name>
    <dbReference type="NCBI Taxonomy" id="1448309"/>
    <lineage>
        <taxon>Eukaryota</taxon>
        <taxon>Fungi</taxon>
        <taxon>Dikarya</taxon>
        <taxon>Basidiomycota</taxon>
        <taxon>Agaricomycotina</taxon>
        <taxon>Agaricomycetes</taxon>
        <taxon>Cantharellales</taxon>
        <taxon>Hydnaceae</taxon>
        <taxon>Hydnum</taxon>
    </lineage>
</organism>
<keyword evidence="6" id="KW-1185">Reference proteome</keyword>
<dbReference type="InterPro" id="IPR037518">
    <property type="entry name" value="MPN"/>
</dbReference>
<dbReference type="Pfam" id="PF13012">
    <property type="entry name" value="MitMem_reg"/>
    <property type="match status" value="1"/>
</dbReference>
<keyword evidence="2" id="KW-0963">Cytoplasm</keyword>
<dbReference type="InterPro" id="IPR000555">
    <property type="entry name" value="JAMM/MPN+_dom"/>
</dbReference>
<keyword evidence="2" id="KW-0539">Nucleus</keyword>
<proteinExistence type="inferred from homology"/>
<dbReference type="EMBL" id="MU128956">
    <property type="protein sequence ID" value="KAF9514814.1"/>
    <property type="molecule type" value="Genomic_DNA"/>
</dbReference>
<dbReference type="PANTHER" id="PTHR10540:SF8">
    <property type="entry name" value="COP9 SIGNALOSOME COMPLEX SUBUNIT 6"/>
    <property type="match status" value="1"/>
</dbReference>
<evidence type="ECO:0000256" key="1">
    <source>
        <dbReference type="ARBA" id="ARBA00010893"/>
    </source>
</evidence>
<comment type="similarity">
    <text evidence="1 2">Belongs to the peptidase M67A family. CSN6 subfamily.</text>
</comment>
<dbReference type="OrthoDB" id="1378at2759"/>
<dbReference type="Gene3D" id="3.40.140.10">
    <property type="entry name" value="Cytidine Deaminase, domain 2"/>
    <property type="match status" value="1"/>
</dbReference>
<keyword evidence="2" id="KW-0736">Signalosome</keyword>
<evidence type="ECO:0000313" key="6">
    <source>
        <dbReference type="Proteomes" id="UP000886523"/>
    </source>
</evidence>
<dbReference type="InterPro" id="IPR024969">
    <property type="entry name" value="EIF3F/CSN6-like_C"/>
</dbReference>
<accession>A0A9P6AZR5</accession>
<feature type="region of interest" description="Disordered" evidence="3">
    <location>
        <begin position="289"/>
        <end position="328"/>
    </location>
</feature>
<dbReference type="GO" id="GO:0008237">
    <property type="term" value="F:metallopeptidase activity"/>
    <property type="evidence" value="ECO:0007669"/>
    <property type="project" value="InterPro"/>
</dbReference>
<feature type="domain" description="MPN" evidence="4">
    <location>
        <begin position="6"/>
        <end position="150"/>
    </location>
</feature>
<evidence type="ECO:0000256" key="3">
    <source>
        <dbReference type="SAM" id="MobiDB-lite"/>
    </source>
</evidence>
<comment type="caution">
    <text evidence="5">The sequence shown here is derived from an EMBL/GenBank/DDBJ whole genome shotgun (WGS) entry which is preliminary data.</text>
</comment>
<reference evidence="5" key="1">
    <citation type="journal article" date="2020" name="Nat. Commun.">
        <title>Large-scale genome sequencing of mycorrhizal fungi provides insights into the early evolution of symbiotic traits.</title>
        <authorList>
            <person name="Miyauchi S."/>
            <person name="Kiss E."/>
            <person name="Kuo A."/>
            <person name="Drula E."/>
            <person name="Kohler A."/>
            <person name="Sanchez-Garcia M."/>
            <person name="Morin E."/>
            <person name="Andreopoulos B."/>
            <person name="Barry K.W."/>
            <person name="Bonito G."/>
            <person name="Buee M."/>
            <person name="Carver A."/>
            <person name="Chen C."/>
            <person name="Cichocki N."/>
            <person name="Clum A."/>
            <person name="Culley D."/>
            <person name="Crous P.W."/>
            <person name="Fauchery L."/>
            <person name="Girlanda M."/>
            <person name="Hayes R.D."/>
            <person name="Keri Z."/>
            <person name="LaButti K."/>
            <person name="Lipzen A."/>
            <person name="Lombard V."/>
            <person name="Magnuson J."/>
            <person name="Maillard F."/>
            <person name="Murat C."/>
            <person name="Nolan M."/>
            <person name="Ohm R.A."/>
            <person name="Pangilinan J."/>
            <person name="Pereira M.F."/>
            <person name="Perotto S."/>
            <person name="Peter M."/>
            <person name="Pfister S."/>
            <person name="Riley R."/>
            <person name="Sitrit Y."/>
            <person name="Stielow J.B."/>
            <person name="Szollosi G."/>
            <person name="Zifcakova L."/>
            <person name="Stursova M."/>
            <person name="Spatafora J.W."/>
            <person name="Tedersoo L."/>
            <person name="Vaario L.M."/>
            <person name="Yamada A."/>
            <person name="Yan M."/>
            <person name="Wang P."/>
            <person name="Xu J."/>
            <person name="Bruns T."/>
            <person name="Baldrian P."/>
            <person name="Vilgalys R."/>
            <person name="Dunand C."/>
            <person name="Henrissat B."/>
            <person name="Grigoriev I.V."/>
            <person name="Hibbett D."/>
            <person name="Nagy L.G."/>
            <person name="Martin F.M."/>
        </authorList>
    </citation>
    <scope>NUCLEOTIDE SEQUENCE</scope>
    <source>
        <strain evidence="5">UP504</strain>
    </source>
</reference>
<dbReference type="GO" id="GO:0008180">
    <property type="term" value="C:COP9 signalosome"/>
    <property type="evidence" value="ECO:0007669"/>
    <property type="project" value="UniProtKB-UniRule"/>
</dbReference>
<evidence type="ECO:0000259" key="4">
    <source>
        <dbReference type="PROSITE" id="PS50249"/>
    </source>
</evidence>
<gene>
    <name evidence="5" type="ORF">BS47DRAFT_1450710</name>
</gene>
<name>A0A9P6AZR5_9AGAM</name>